<dbReference type="PROSITE" id="PS50975">
    <property type="entry name" value="ATP_GRASP"/>
    <property type="match status" value="1"/>
</dbReference>
<sequence length="397" mass="45842">MIYPEVVVFAGGAIGSVISACRNIRKTYGIDTYVVCINSSYLQPVFTKSKYITGVFTFDGIESPSILLREMEAWYAQMGFEMRPVLISTTDISCIYVNTFRNRYEELFLLTFPSVEIIDIYTLKGFAEVDASEHGLSVPKSKLVNNTVDMDFIEQEFDFPVIIKPVSTRSEDKLGFKTKICERDDFRSYTNSFVENGHHFLCQEYIPGNDNSVWFYLFVRSHSGKVLDVMGVKTLQSPPGNGIMAIGETQENPELMRICRDFLSRIDYKGIGGLEFKYFNGKYYFIEMSIRIDGFISISDSFLPLSLIAYEDAVGILDVAKYELTIRNVKYMDLRSTLSARFSEHRYGELFKDICQLFICKYMQLNIFYKDNWKPFVYTFVLSVKHLFVNLFNKLKN</sequence>
<proteinExistence type="predicted"/>
<name>A6L9H1_PARD8</name>
<gene>
    <name evidence="3" type="ordered locus">BDI_0559</name>
</gene>
<evidence type="ECO:0000256" key="1">
    <source>
        <dbReference type="PROSITE-ProRule" id="PRU00409"/>
    </source>
</evidence>
<organism evidence="3 4">
    <name type="scientific">Parabacteroides distasonis (strain ATCC 8503 / DSM 20701 / CIP 104284 / JCM 5825 / NCTC 11152)</name>
    <dbReference type="NCBI Taxonomy" id="435591"/>
    <lineage>
        <taxon>Bacteria</taxon>
        <taxon>Pseudomonadati</taxon>
        <taxon>Bacteroidota</taxon>
        <taxon>Bacteroidia</taxon>
        <taxon>Bacteroidales</taxon>
        <taxon>Tannerellaceae</taxon>
        <taxon>Parabacteroides</taxon>
    </lineage>
</organism>
<keyword evidence="1" id="KW-0067">ATP-binding</keyword>
<evidence type="ECO:0000313" key="4">
    <source>
        <dbReference type="Proteomes" id="UP000000566"/>
    </source>
</evidence>
<dbReference type="SUPFAM" id="SSF56059">
    <property type="entry name" value="Glutathione synthetase ATP-binding domain-like"/>
    <property type="match status" value="1"/>
</dbReference>
<accession>A6L9H1</accession>
<dbReference type="InterPro" id="IPR011761">
    <property type="entry name" value="ATP-grasp"/>
</dbReference>
<dbReference type="STRING" id="435591.BDI_0559"/>
<dbReference type="KEGG" id="pdi:BDI_0559"/>
<dbReference type="HOGENOM" id="CLU_727274_0_0_10"/>
<dbReference type="EMBL" id="CP000140">
    <property type="protein sequence ID" value="ABR42335.1"/>
    <property type="molecule type" value="Genomic_DNA"/>
</dbReference>
<evidence type="ECO:0000313" key="3">
    <source>
        <dbReference type="EMBL" id="ABR42335.1"/>
    </source>
</evidence>
<dbReference type="eggNOG" id="COG3919">
    <property type="taxonomic scope" value="Bacteria"/>
</dbReference>
<dbReference type="InterPro" id="IPR013815">
    <property type="entry name" value="ATP_grasp_subdomain_1"/>
</dbReference>
<evidence type="ECO:0000259" key="2">
    <source>
        <dbReference type="PROSITE" id="PS50975"/>
    </source>
</evidence>
<reference evidence="3 4" key="1">
    <citation type="journal article" date="2007" name="PLoS Biol.">
        <title>Evolution of symbiotic bacteria in the distal human intestine.</title>
        <authorList>
            <person name="Xu J."/>
            <person name="Mahowald M.A."/>
            <person name="Ley R.E."/>
            <person name="Lozupone C.A."/>
            <person name="Hamady M."/>
            <person name="Martens E.C."/>
            <person name="Henrissat B."/>
            <person name="Coutinho P.M."/>
            <person name="Minx P."/>
            <person name="Latreille P."/>
            <person name="Cordum H."/>
            <person name="Van Brunt A."/>
            <person name="Kim K."/>
            <person name="Fulton R.S."/>
            <person name="Fulton L.A."/>
            <person name="Clifton S.W."/>
            <person name="Wilson R.K."/>
            <person name="Knight R.D."/>
            <person name="Gordon J.I."/>
        </authorList>
    </citation>
    <scope>NUCLEOTIDE SEQUENCE [LARGE SCALE GENOMIC DNA]</scope>
    <source>
        <strain evidence="4">ATCC 8503 / DSM 20701 / CIP 104284 / JCM 5825 / NCTC 11152</strain>
    </source>
</reference>
<feature type="domain" description="ATP-grasp" evidence="2">
    <location>
        <begin position="128"/>
        <end position="318"/>
    </location>
</feature>
<dbReference type="GO" id="GO:0005524">
    <property type="term" value="F:ATP binding"/>
    <property type="evidence" value="ECO:0007669"/>
    <property type="project" value="UniProtKB-UniRule"/>
</dbReference>
<dbReference type="RefSeq" id="WP_011966057.1">
    <property type="nucleotide sequence ID" value="NC_009615.1"/>
</dbReference>
<dbReference type="AlphaFoldDB" id="A6L9H1"/>
<dbReference type="Gene3D" id="3.30.470.20">
    <property type="entry name" value="ATP-grasp fold, B domain"/>
    <property type="match status" value="1"/>
</dbReference>
<dbReference type="GO" id="GO:0046872">
    <property type="term" value="F:metal ion binding"/>
    <property type="evidence" value="ECO:0007669"/>
    <property type="project" value="InterPro"/>
</dbReference>
<protein>
    <submittedName>
        <fullName evidence="3">Putative ATP-grasp enzyme</fullName>
    </submittedName>
</protein>
<dbReference type="BioCyc" id="PDIS435591:G1G5A-576-MONOMER"/>
<dbReference type="Proteomes" id="UP000000566">
    <property type="component" value="Chromosome"/>
</dbReference>
<dbReference type="Gene3D" id="3.30.1490.20">
    <property type="entry name" value="ATP-grasp fold, A domain"/>
    <property type="match status" value="1"/>
</dbReference>
<keyword evidence="4" id="KW-1185">Reference proteome</keyword>
<keyword evidence="1" id="KW-0547">Nucleotide-binding</keyword>
<dbReference type="PaxDb" id="435591-BDI_0559"/>
<dbReference type="PATRIC" id="fig|435591.13.peg.544"/>